<proteinExistence type="predicted"/>
<comment type="caution">
    <text evidence="2">The sequence shown here is derived from an EMBL/GenBank/DDBJ whole genome shotgun (WGS) entry which is preliminary data.</text>
</comment>
<dbReference type="Pfam" id="PF00561">
    <property type="entry name" value="Abhydrolase_1"/>
    <property type="match status" value="1"/>
</dbReference>
<organism evidence="2 3">
    <name type="scientific">Vanilla planifolia</name>
    <name type="common">Vanilla</name>
    <dbReference type="NCBI Taxonomy" id="51239"/>
    <lineage>
        <taxon>Eukaryota</taxon>
        <taxon>Viridiplantae</taxon>
        <taxon>Streptophyta</taxon>
        <taxon>Embryophyta</taxon>
        <taxon>Tracheophyta</taxon>
        <taxon>Spermatophyta</taxon>
        <taxon>Magnoliopsida</taxon>
        <taxon>Liliopsida</taxon>
        <taxon>Asparagales</taxon>
        <taxon>Orchidaceae</taxon>
        <taxon>Vanilloideae</taxon>
        <taxon>Vanilleae</taxon>
        <taxon>Vanilla</taxon>
    </lineage>
</organism>
<dbReference type="PANTHER" id="PTHR43139">
    <property type="entry name" value="SI:DKEY-122A22.2"/>
    <property type="match status" value="1"/>
</dbReference>
<evidence type="ECO:0000313" key="3">
    <source>
        <dbReference type="Proteomes" id="UP000639772"/>
    </source>
</evidence>
<protein>
    <recommendedName>
        <fullName evidence="1">AB hydrolase-1 domain-containing protein</fullName>
    </recommendedName>
</protein>
<dbReference type="OrthoDB" id="6431331at2759"/>
<dbReference type="InterPro" id="IPR029058">
    <property type="entry name" value="AB_hydrolase_fold"/>
</dbReference>
<accession>A0A835RIV6</accession>
<dbReference type="EMBL" id="JADCNM010000004">
    <property type="protein sequence ID" value="KAG0487113.1"/>
    <property type="molecule type" value="Genomic_DNA"/>
</dbReference>
<dbReference type="Proteomes" id="UP000639772">
    <property type="component" value="Unassembled WGS sequence"/>
</dbReference>
<dbReference type="AlphaFoldDB" id="A0A835RIV6"/>
<name>A0A835RIV6_VANPL</name>
<gene>
    <name evidence="2" type="ORF">HPP92_009208</name>
</gene>
<sequence>MGFGIIPLLDALTRRAFLSAGLRSESIDVDSDTTIRCWLPQSLPLSDLQYPNSEAYSTKHNCNEHNTKPPLVLIHGFGPVATWQWRAQVRVLARQFDLIVPELVFFGKSTTRSAERSEKFQATVVAKLLTALGLHGGVFGVVGTSYGGFVAYHLARMMGEKRIGKVVIASSDLGKGEEDDQTLRERAGGVESVEDLMLPRTTDNLRKLIRLAFRRPPPFMPDFVLREVLRSLYKDNMDQKMELIKGVTVGNKDLFKLYPLPQDVLIIWGEYDGIFSLDKAFDLKEKLGDNAKLEVLKNTGHMPQFEDPDGFNKVLLNFLIGVSKSAL</sequence>
<feature type="domain" description="AB hydrolase-1" evidence="1">
    <location>
        <begin position="69"/>
        <end position="308"/>
    </location>
</feature>
<reference evidence="2 3" key="1">
    <citation type="journal article" date="2020" name="Nat. Food">
        <title>A phased Vanilla planifolia genome enables genetic improvement of flavour and production.</title>
        <authorList>
            <person name="Hasing T."/>
            <person name="Tang H."/>
            <person name="Brym M."/>
            <person name="Khazi F."/>
            <person name="Huang T."/>
            <person name="Chambers A.H."/>
        </authorList>
    </citation>
    <scope>NUCLEOTIDE SEQUENCE [LARGE SCALE GENOMIC DNA]</scope>
    <source>
        <tissue evidence="2">Leaf</tissue>
    </source>
</reference>
<dbReference type="PANTHER" id="PTHR43139:SF52">
    <property type="entry name" value="SI:DKEY-122A22.2"/>
    <property type="match status" value="1"/>
</dbReference>
<evidence type="ECO:0000313" key="2">
    <source>
        <dbReference type="EMBL" id="KAG0487113.1"/>
    </source>
</evidence>
<dbReference type="SUPFAM" id="SSF53474">
    <property type="entry name" value="alpha/beta-Hydrolases"/>
    <property type="match status" value="1"/>
</dbReference>
<dbReference type="PRINTS" id="PR00111">
    <property type="entry name" value="ABHYDROLASE"/>
</dbReference>
<dbReference type="Gene3D" id="3.40.50.1820">
    <property type="entry name" value="alpha/beta hydrolase"/>
    <property type="match status" value="1"/>
</dbReference>
<evidence type="ECO:0000259" key="1">
    <source>
        <dbReference type="Pfam" id="PF00561"/>
    </source>
</evidence>
<dbReference type="InterPro" id="IPR000073">
    <property type="entry name" value="AB_hydrolase_1"/>
</dbReference>
<dbReference type="InterPro" id="IPR052370">
    <property type="entry name" value="Meta-cleavage_hydrolase"/>
</dbReference>